<organism evidence="6 7">
    <name type="scientific">Desulfarculus baarsii (strain ATCC 33931 / DSM 2075 / LMG 7858 / VKM B-1802 / 2st14)</name>
    <dbReference type="NCBI Taxonomy" id="644282"/>
    <lineage>
        <taxon>Bacteria</taxon>
        <taxon>Pseudomonadati</taxon>
        <taxon>Thermodesulfobacteriota</taxon>
        <taxon>Desulfarculia</taxon>
        <taxon>Desulfarculales</taxon>
        <taxon>Desulfarculaceae</taxon>
        <taxon>Desulfarculus</taxon>
    </lineage>
</organism>
<comment type="subcellular location">
    <subcellularLocation>
        <location evidence="1">Membrane</location>
        <topology evidence="1">Single-pass membrane protein</topology>
    </subcellularLocation>
</comment>
<dbReference type="STRING" id="644282.Deba_2501"/>
<dbReference type="InterPro" id="IPR050739">
    <property type="entry name" value="MFP"/>
</dbReference>
<evidence type="ECO:0000256" key="5">
    <source>
        <dbReference type="SAM" id="Phobius"/>
    </source>
</evidence>
<feature type="transmembrane region" description="Helical" evidence="5">
    <location>
        <begin position="32"/>
        <end position="51"/>
    </location>
</feature>
<dbReference type="OrthoDB" id="8439633at2"/>
<dbReference type="NCBIfam" id="TIGR03794">
    <property type="entry name" value="NHLM_micro_HlyD"/>
    <property type="match status" value="1"/>
</dbReference>
<dbReference type="KEGG" id="dbr:Deba_2501"/>
<dbReference type="eggNOG" id="COG0845">
    <property type="taxonomic scope" value="Bacteria"/>
</dbReference>
<protein>
    <submittedName>
        <fullName evidence="6">Membrane-fusion protein</fullName>
    </submittedName>
</protein>
<dbReference type="GO" id="GO:0016020">
    <property type="term" value="C:membrane"/>
    <property type="evidence" value="ECO:0007669"/>
    <property type="project" value="UniProtKB-SubCell"/>
</dbReference>
<keyword evidence="7" id="KW-1185">Reference proteome</keyword>
<evidence type="ECO:0000256" key="2">
    <source>
        <dbReference type="ARBA" id="ARBA00022692"/>
    </source>
</evidence>
<keyword evidence="2 5" id="KW-0812">Transmembrane</keyword>
<dbReference type="RefSeq" id="WP_013259300.1">
    <property type="nucleotide sequence ID" value="NC_014365.1"/>
</dbReference>
<name>E1QJW8_DESB2</name>
<accession>E1QJW8</accession>
<sequence length="416" mass="45780">MNDSTAKNKAPRAISSPEQLDQLLQVTRPGGWIALGALCLVLLAAIVWSVLGRIPTKVDGVGMLIRPGGVLDVVSLGQGQVSAIKVGSGDMVAQGQVVAELFQPSLQAQIVSARQELGQLTKQRQTLGAFYEKQDKLQQQLLTEQRKNLRAAMDDIDVRLNWLEKRVGDQQKLLDQGLITSQTLMDTKSQVMSAKEQKRQHMVDLKDLEEGYLKFQDQQERDLAQSDLSVLQSRGRLELLESDLSLRSRVISQYAGRVLELKARVGAEVDVGTPLFSVERLDKDLVTVAYAPAAQGKRIKKGMTIETTPSTVKRDEYGYMIGRVTDVSPFPATDQGMMAVLQNQELVSEFSKAGAPITVYAAFERDGGTYSGYKWSSKKGPPQKIYSGTVCTVQVVVDEQPPIQLVIPYFKSLLGL</sequence>
<proteinExistence type="predicted"/>
<gene>
    <name evidence="6" type="ordered locus">Deba_2501</name>
</gene>
<keyword evidence="4 5" id="KW-0472">Membrane</keyword>
<dbReference type="PANTHER" id="PTHR30386">
    <property type="entry name" value="MEMBRANE FUSION SUBUNIT OF EMRAB-TOLC MULTIDRUG EFFLUX PUMP"/>
    <property type="match status" value="1"/>
</dbReference>
<dbReference type="HOGENOM" id="CLU_028453_1_0_7"/>
<dbReference type="EMBL" id="CP002085">
    <property type="protein sequence ID" value="ADK85861.1"/>
    <property type="molecule type" value="Genomic_DNA"/>
</dbReference>
<evidence type="ECO:0000256" key="3">
    <source>
        <dbReference type="ARBA" id="ARBA00022989"/>
    </source>
</evidence>
<dbReference type="InterPro" id="IPR022275">
    <property type="entry name" value="NHPM_bacteriocin_SS_HylD"/>
</dbReference>
<evidence type="ECO:0000313" key="6">
    <source>
        <dbReference type="EMBL" id="ADK85861.1"/>
    </source>
</evidence>
<dbReference type="Proteomes" id="UP000009047">
    <property type="component" value="Chromosome"/>
</dbReference>
<dbReference type="Gene3D" id="2.40.50.100">
    <property type="match status" value="1"/>
</dbReference>
<evidence type="ECO:0000256" key="4">
    <source>
        <dbReference type="ARBA" id="ARBA00023136"/>
    </source>
</evidence>
<evidence type="ECO:0000313" key="7">
    <source>
        <dbReference type="Proteomes" id="UP000009047"/>
    </source>
</evidence>
<dbReference type="PRINTS" id="PR01490">
    <property type="entry name" value="RTXTOXIND"/>
</dbReference>
<dbReference type="PANTHER" id="PTHR30386:SF26">
    <property type="entry name" value="TRANSPORT PROTEIN COMB"/>
    <property type="match status" value="1"/>
</dbReference>
<evidence type="ECO:0000256" key="1">
    <source>
        <dbReference type="ARBA" id="ARBA00004167"/>
    </source>
</evidence>
<reference evidence="6 7" key="1">
    <citation type="journal article" date="2010" name="Stand. Genomic Sci.">
        <title>Complete genome sequence of Desulfarculus baarsii type strain (2st14).</title>
        <authorList>
            <person name="Sun H."/>
            <person name="Spring S."/>
            <person name="Lapidus A."/>
            <person name="Davenport K."/>
            <person name="Del Rio T.G."/>
            <person name="Tice H."/>
            <person name="Nolan M."/>
            <person name="Copeland A."/>
            <person name="Cheng J.F."/>
            <person name="Lucas S."/>
            <person name="Tapia R."/>
            <person name="Goodwin L."/>
            <person name="Pitluck S."/>
            <person name="Ivanova N."/>
            <person name="Pagani I."/>
            <person name="Mavromatis K."/>
            <person name="Ovchinnikova G."/>
            <person name="Pati A."/>
            <person name="Chen A."/>
            <person name="Palaniappan K."/>
            <person name="Hauser L."/>
            <person name="Chang Y.J."/>
            <person name="Jeffries C.D."/>
            <person name="Detter J.C."/>
            <person name="Han C."/>
            <person name="Rohde M."/>
            <person name="Brambilla E."/>
            <person name="Goker M."/>
            <person name="Woyke T."/>
            <person name="Bristow J."/>
            <person name="Eisen J.A."/>
            <person name="Markowitz V."/>
            <person name="Hugenholtz P."/>
            <person name="Kyrpides N.C."/>
            <person name="Klenk H.P."/>
            <person name="Land M."/>
        </authorList>
    </citation>
    <scope>NUCLEOTIDE SEQUENCE [LARGE SCALE GENOMIC DNA]</scope>
    <source>
        <strain evidence="7">ATCC 33931 / DSM 2075 / LMG 7858 / VKM B-1802 / 2st14</strain>
    </source>
</reference>
<dbReference type="AlphaFoldDB" id="E1QJW8"/>
<keyword evidence="3 5" id="KW-1133">Transmembrane helix</keyword>